<evidence type="ECO:0000313" key="1">
    <source>
        <dbReference type="EMBL" id="AOV15841.1"/>
    </source>
</evidence>
<dbReference type="EMBL" id="CP017448">
    <property type="protein sequence ID" value="AOV15841.1"/>
    <property type="molecule type" value="Genomic_DNA"/>
</dbReference>
<dbReference type="InterPro" id="IPR029069">
    <property type="entry name" value="HotDog_dom_sf"/>
</dbReference>
<dbReference type="Gene3D" id="3.10.129.10">
    <property type="entry name" value="Hotdog Thioesterase"/>
    <property type="match status" value="1"/>
</dbReference>
<accession>A0A1D8K4E6</accession>
<dbReference type="KEGG" id="aaeo:BJI67_01055"/>
<dbReference type="AlphaFoldDB" id="A0A1D8K4E6"/>
<organism evidence="1 2">
    <name type="scientific">Acidihalobacter aeolianus</name>
    <dbReference type="NCBI Taxonomy" id="2792603"/>
    <lineage>
        <taxon>Bacteria</taxon>
        <taxon>Pseudomonadati</taxon>
        <taxon>Pseudomonadota</taxon>
        <taxon>Gammaproteobacteria</taxon>
        <taxon>Chromatiales</taxon>
        <taxon>Ectothiorhodospiraceae</taxon>
        <taxon>Acidihalobacter</taxon>
    </lineage>
</organism>
<dbReference type="InterPro" id="IPR016776">
    <property type="entry name" value="ApeP-like_dehydratase"/>
</dbReference>
<proteinExistence type="predicted"/>
<evidence type="ECO:0008006" key="3">
    <source>
        <dbReference type="Google" id="ProtNLM"/>
    </source>
</evidence>
<dbReference type="RefSeq" id="WP_070071441.1">
    <property type="nucleotide sequence ID" value="NZ_CP017448.1"/>
</dbReference>
<gene>
    <name evidence="1" type="ORF">BJI67_01055</name>
</gene>
<sequence length="148" mass="16002">MLKDREALCALIPHAGDMCLIERVAEWDDKRIRCLSNTHLDPRHPLRRAGRLHAVHGIEYAAQAAALHGALLTGHRRNTPAATPGRLVAVRDVVFSAVRLDELAQTLVIEAERLIASGEGVIYRFSVGAGGRELLHGRLSVLGGSPPA</sequence>
<name>A0A1D8K4E6_9GAMM</name>
<dbReference type="Proteomes" id="UP000095342">
    <property type="component" value="Chromosome"/>
</dbReference>
<protein>
    <recommendedName>
        <fullName evidence="3">3-hydroxylacyl-ACP dehydratase</fullName>
    </recommendedName>
</protein>
<dbReference type="SUPFAM" id="SSF54637">
    <property type="entry name" value="Thioesterase/thiol ester dehydrase-isomerase"/>
    <property type="match status" value="1"/>
</dbReference>
<dbReference type="Pfam" id="PF22817">
    <property type="entry name" value="ApeP-like"/>
    <property type="match status" value="1"/>
</dbReference>
<keyword evidence="2" id="KW-1185">Reference proteome</keyword>
<evidence type="ECO:0000313" key="2">
    <source>
        <dbReference type="Proteomes" id="UP000095342"/>
    </source>
</evidence>
<reference evidence="1 2" key="1">
    <citation type="submission" date="2016-09" db="EMBL/GenBank/DDBJ databases">
        <title>Acidihalobacter prosperus V6 (DSM14174).</title>
        <authorList>
            <person name="Khaleque H.N."/>
            <person name="Ramsay J.P."/>
            <person name="Murphy R.J.T."/>
            <person name="Kaksonen A.H."/>
            <person name="Boxall N.J."/>
            <person name="Watkin E.L.J."/>
        </authorList>
    </citation>
    <scope>NUCLEOTIDE SEQUENCE [LARGE SCALE GENOMIC DNA]</scope>
    <source>
        <strain evidence="1 2">V6</strain>
    </source>
</reference>